<feature type="transmembrane region" description="Helical" evidence="1">
    <location>
        <begin position="7"/>
        <end position="30"/>
    </location>
</feature>
<sequence length="434" mass="50832">MSKNLKLLIAIEVLFRLILFFVFYSTVTIYPDSEGYLNLAKRLSNFDLSSYNGLRSPGYPLLISFVNSNLYALVFIQFGLGIVTSVFQYKTLTHLGFSKQNSLIFTLFINSFLNVFFFETCVLVETLVLFLMSAFVYLLSKTPFQNQSFKFDFLMSFILGYLVFIKSFYIFIPFLLLVWFFLNQPNFKSFFCKAFVILIFPMLAFLSWSYVNKINIGQFSSSGISGLYLAQNCVYFAEDAPKEFDWISKPYVAYRKKSIEENRDVAMAIWYAYEDGAYDEYNLTLPEFSVELGKFAKAAIKENPFAYLKQVITKSWFDFWKPTMNWNYEAFNFKYANKLFLGVWYLQSTLIVLIKAVFLFVFGFQLIQFLKNRKFVIEFLLSSIVFTASVLQALATYGTNNRFSFPFEFMMIISVLYFLKMNVKLPNRLSTWLQ</sequence>
<feature type="transmembrane region" description="Helical" evidence="1">
    <location>
        <begin position="379"/>
        <end position="397"/>
    </location>
</feature>
<feature type="transmembrane region" description="Helical" evidence="1">
    <location>
        <begin position="107"/>
        <end position="138"/>
    </location>
</feature>
<name>A0ABR9WQI3_9FLAO</name>
<feature type="transmembrane region" description="Helical" evidence="1">
    <location>
        <begin position="344"/>
        <end position="367"/>
    </location>
</feature>
<gene>
    <name evidence="2" type="ORF">IM755_05615</name>
</gene>
<dbReference type="EMBL" id="JADFTZ010000002">
    <property type="protein sequence ID" value="MBE9576183.1"/>
    <property type="molecule type" value="Genomic_DNA"/>
</dbReference>
<feature type="transmembrane region" description="Helical" evidence="1">
    <location>
        <begin position="194"/>
        <end position="211"/>
    </location>
</feature>
<comment type="caution">
    <text evidence="2">The sequence shown here is derived from an EMBL/GenBank/DDBJ whole genome shotgun (WGS) entry which is preliminary data.</text>
</comment>
<keyword evidence="3" id="KW-1185">Reference proteome</keyword>
<evidence type="ECO:0000256" key="1">
    <source>
        <dbReference type="SAM" id="Phobius"/>
    </source>
</evidence>
<evidence type="ECO:0000313" key="3">
    <source>
        <dbReference type="Proteomes" id="UP000656274"/>
    </source>
</evidence>
<accession>A0ABR9WQI3</accession>
<dbReference type="Proteomes" id="UP000656274">
    <property type="component" value="Unassembled WGS sequence"/>
</dbReference>
<feature type="transmembrane region" description="Helical" evidence="1">
    <location>
        <begin position="158"/>
        <end position="182"/>
    </location>
</feature>
<keyword evidence="1" id="KW-0472">Membrane</keyword>
<reference evidence="2 3" key="1">
    <citation type="submission" date="2020-10" db="EMBL/GenBank/DDBJ databases">
        <title>The genome sequence of Flavobacterium aquaticum 1Y8A.</title>
        <authorList>
            <person name="Liu Y."/>
        </authorList>
    </citation>
    <scope>NUCLEOTIDE SEQUENCE [LARGE SCALE GENOMIC DNA]</scope>
    <source>
        <strain evidence="2 3">1Y8A</strain>
    </source>
</reference>
<organism evidence="2 3">
    <name type="scientific">Flavobacterium proteolyticum</name>
    <dbReference type="NCBI Taxonomy" id="2911683"/>
    <lineage>
        <taxon>Bacteria</taxon>
        <taxon>Pseudomonadati</taxon>
        <taxon>Bacteroidota</taxon>
        <taxon>Flavobacteriia</taxon>
        <taxon>Flavobacteriales</taxon>
        <taxon>Flavobacteriaceae</taxon>
        <taxon>Flavobacterium</taxon>
    </lineage>
</organism>
<feature type="transmembrane region" description="Helical" evidence="1">
    <location>
        <begin position="70"/>
        <end position="87"/>
    </location>
</feature>
<keyword evidence="1" id="KW-1133">Transmembrane helix</keyword>
<evidence type="ECO:0000313" key="2">
    <source>
        <dbReference type="EMBL" id="MBE9576183.1"/>
    </source>
</evidence>
<dbReference type="RefSeq" id="WP_194094575.1">
    <property type="nucleotide sequence ID" value="NZ_JADFTZ010000002.1"/>
</dbReference>
<protein>
    <recommendedName>
        <fullName evidence="4">Glycosyltransferase RgtA/B/C/D-like domain-containing protein</fullName>
    </recommendedName>
</protein>
<keyword evidence="1" id="KW-0812">Transmembrane</keyword>
<proteinExistence type="predicted"/>
<feature type="transmembrane region" description="Helical" evidence="1">
    <location>
        <begin position="403"/>
        <end position="419"/>
    </location>
</feature>
<evidence type="ECO:0008006" key="4">
    <source>
        <dbReference type="Google" id="ProtNLM"/>
    </source>
</evidence>